<comment type="caution">
    <text evidence="2">The sequence shown here is derived from an EMBL/GenBank/DDBJ whole genome shotgun (WGS) entry which is preliminary data.</text>
</comment>
<dbReference type="PANTHER" id="PTHR34301">
    <property type="entry name" value="DNA-BINDING PROTEIN-RELATED"/>
    <property type="match status" value="1"/>
</dbReference>
<gene>
    <name evidence="2" type="ORF">AB0759_28310</name>
</gene>
<dbReference type="GO" id="GO:0005524">
    <property type="term" value="F:ATP binding"/>
    <property type="evidence" value="ECO:0007669"/>
    <property type="project" value="UniProtKB-KW"/>
</dbReference>
<name>A0ABW8WUK8_9CYAN</name>
<dbReference type="EMBL" id="JBFQGM010000012">
    <property type="protein sequence ID" value="MFL9464510.1"/>
    <property type="molecule type" value="Genomic_DNA"/>
</dbReference>
<keyword evidence="3" id="KW-1185">Reference proteome</keyword>
<dbReference type="RefSeq" id="WP_038079331.1">
    <property type="nucleotide sequence ID" value="NZ_JBFQGM010000012.1"/>
</dbReference>
<reference evidence="2 3" key="1">
    <citation type="submission" date="2024-07" db="EMBL/GenBank/DDBJ databases">
        <authorList>
            <person name="Tripathy S."/>
        </authorList>
    </citation>
    <scope>NUCLEOTIDE SEQUENCE [LARGE SCALE GENOMIC DNA]</scope>
    <source>
        <strain evidence="2 3">VB-61278_2</strain>
    </source>
</reference>
<protein>
    <submittedName>
        <fullName evidence="2">ATP-binding protein</fullName>
    </submittedName>
</protein>
<evidence type="ECO:0000313" key="2">
    <source>
        <dbReference type="EMBL" id="MFL9464510.1"/>
    </source>
</evidence>
<keyword evidence="2" id="KW-0067">ATP-binding</keyword>
<proteinExistence type="predicted"/>
<dbReference type="Pfam" id="PF01637">
    <property type="entry name" value="ATPase_2"/>
    <property type="match status" value="1"/>
</dbReference>
<dbReference type="InterPro" id="IPR027417">
    <property type="entry name" value="P-loop_NTPase"/>
</dbReference>
<keyword evidence="2" id="KW-0547">Nucleotide-binding</keyword>
<dbReference type="SUPFAM" id="SSF52540">
    <property type="entry name" value="P-loop containing nucleoside triphosphate hydrolases"/>
    <property type="match status" value="1"/>
</dbReference>
<evidence type="ECO:0000313" key="3">
    <source>
        <dbReference type="Proteomes" id="UP001628874"/>
    </source>
</evidence>
<accession>A0ABW8WUK8</accession>
<dbReference type="InterPro" id="IPR011579">
    <property type="entry name" value="ATPase_dom"/>
</dbReference>
<organism evidence="2 3">
    <name type="scientific">Scytonema tolypothrichoides VB-61278_2</name>
    <dbReference type="NCBI Taxonomy" id="3232314"/>
    <lineage>
        <taxon>Bacteria</taxon>
        <taxon>Bacillati</taxon>
        <taxon>Cyanobacteriota</taxon>
        <taxon>Cyanophyceae</taxon>
        <taxon>Nostocales</taxon>
        <taxon>Scytonemataceae</taxon>
        <taxon>Scytonema</taxon>
    </lineage>
</organism>
<sequence>MNPALNKLEVTSLISKYLRTCPYLFECVGLYGSVVKNNSYRDIDILFIVSNSDDIESLKEWVKKWLEPLFTVPLDAKYYSIESFSNLIENNSPLVLSIAVEIEFIIPHLQIEKKLVGLKDVLFNKGIDTSQHYRLIISQEILSKILYEENKSLRGFLISHVDWIKNDNQEIRELLRVLAPIDEPYTRIACLKQAIKLLHSNQYRQHLNFSIGESINLATQIVLNRKNFNWNTHEDYSNKDLCLELVSLVEKFPPSLWSKAEGLLSALTQDFNHYVRYSMIKFIYNKILPSDSEMGFDLLTVAFKSERKIWIVSEISLTYFVNQTVIDKERLKLIIEGYNKKNNKLKLSTRITNFLELLNQPFENNNLTIPFLVVFFEKLSNFHDETQEINELNASYLTRVLSNVKEASLQIILAKIIQKNQINVNELEQILIELQIPITPEVLKKIISITRELNNTVLLSADNYNLSVQLNETLQKLHSLDILNARKIILEYLLKHIGNFLKKIIKDTKIYPFFYVTIKPRFGLKINKEQFVKFFIKNITDTHVPNVNLSLQSSAEIDIFSYFGDFPFNFHPGEQIELRCIIKPKVAKQIAISYKINGEFGEPIYISADRENPFVPNNPVWNAHFVGREKELQYIREEIHQQHFLLFGPRRIGKTSLLFQLKEELKEGYIPIYISLQTFNFNVIDSASLFDEILKKVAIELLEIKKIFYFHLETIDNKIRYIKNCLEDEKVVLLIDEMDVGQGVENFNIFLEQMRVIMQQEGWLRIILSSGPFITRNLIDPQSPLFNMVSHISVNRLTTEAAEKLLRLAEDQDIVFEEDVIRDCLQWTGNLPLYLQILGDHIYQCFKNKNISERRVSQKNLIQIQQIMRNDIVEWERMWNMLNNIEKAIIAFCAYQDDLIDIREVKYNIEKIVSNNIAFKVIREGLNNLVWFGLLVEEEHGYKLTAKLIQDWLTNQLYYPEEIQELFIGY</sequence>
<dbReference type="PANTHER" id="PTHR34301:SF8">
    <property type="entry name" value="ATPASE DOMAIN-CONTAINING PROTEIN"/>
    <property type="match status" value="1"/>
</dbReference>
<feature type="domain" description="ATPase" evidence="1">
    <location>
        <begin position="625"/>
        <end position="836"/>
    </location>
</feature>
<dbReference type="Proteomes" id="UP001628874">
    <property type="component" value="Unassembled WGS sequence"/>
</dbReference>
<dbReference type="Gene3D" id="3.40.50.300">
    <property type="entry name" value="P-loop containing nucleotide triphosphate hydrolases"/>
    <property type="match status" value="1"/>
</dbReference>
<evidence type="ECO:0000259" key="1">
    <source>
        <dbReference type="Pfam" id="PF01637"/>
    </source>
</evidence>